<dbReference type="EMBL" id="JAFCMP010000036">
    <property type="protein sequence ID" value="KAG5190282.1"/>
    <property type="molecule type" value="Genomic_DNA"/>
</dbReference>
<feature type="region of interest" description="Disordered" evidence="1">
    <location>
        <begin position="1"/>
        <end position="68"/>
    </location>
</feature>
<feature type="compositionally biased region" description="Low complexity" evidence="1">
    <location>
        <begin position="138"/>
        <end position="147"/>
    </location>
</feature>
<keyword evidence="2" id="KW-0472">Membrane</keyword>
<evidence type="ECO:0000256" key="2">
    <source>
        <dbReference type="SAM" id="Phobius"/>
    </source>
</evidence>
<gene>
    <name evidence="3" type="ORF">JKP88DRAFT_299379</name>
</gene>
<proteinExistence type="predicted"/>
<accession>A0A835ZDR0</accession>
<feature type="compositionally biased region" description="Polar residues" evidence="1">
    <location>
        <begin position="1"/>
        <end position="28"/>
    </location>
</feature>
<name>A0A835ZDR0_9STRA</name>
<dbReference type="AlphaFoldDB" id="A0A835ZDR0"/>
<feature type="transmembrane region" description="Helical" evidence="2">
    <location>
        <begin position="168"/>
        <end position="188"/>
    </location>
</feature>
<feature type="compositionally biased region" description="Basic and acidic residues" evidence="1">
    <location>
        <begin position="42"/>
        <end position="56"/>
    </location>
</feature>
<organism evidence="3 4">
    <name type="scientific">Tribonema minus</name>
    <dbReference type="NCBI Taxonomy" id="303371"/>
    <lineage>
        <taxon>Eukaryota</taxon>
        <taxon>Sar</taxon>
        <taxon>Stramenopiles</taxon>
        <taxon>Ochrophyta</taxon>
        <taxon>PX clade</taxon>
        <taxon>Xanthophyceae</taxon>
        <taxon>Tribonematales</taxon>
        <taxon>Tribonemataceae</taxon>
        <taxon>Tribonema</taxon>
    </lineage>
</organism>
<evidence type="ECO:0000256" key="1">
    <source>
        <dbReference type="SAM" id="MobiDB-lite"/>
    </source>
</evidence>
<protein>
    <submittedName>
        <fullName evidence="3">Uncharacterized protein</fullName>
    </submittedName>
</protein>
<dbReference type="Proteomes" id="UP000664859">
    <property type="component" value="Unassembled WGS sequence"/>
</dbReference>
<reference evidence="3" key="1">
    <citation type="submission" date="2021-02" db="EMBL/GenBank/DDBJ databases">
        <title>First Annotated Genome of the Yellow-green Alga Tribonema minus.</title>
        <authorList>
            <person name="Mahan K.M."/>
        </authorList>
    </citation>
    <scope>NUCLEOTIDE SEQUENCE</scope>
    <source>
        <strain evidence="3">UTEX B ZZ1240</strain>
    </source>
</reference>
<evidence type="ECO:0000313" key="4">
    <source>
        <dbReference type="Proteomes" id="UP000664859"/>
    </source>
</evidence>
<sequence length="210" mass="22776">MKSDSQLQRLHGRTQSAHEQPKSEQQLKQAHKADLIRAPITSHHDVNADPGKEGRVKGTKRPAASAAAARPSMLGCAVLASTGAAYVFNPTGIEKPGAIRSKYLKPISEPIISMRLRRPVALVRVTFARRQLLPSDSSSARASLSAASRDRALENRGRRQWREIQRSARTSSAAACVAALAVMVYVVASYTSAASREPICLQEPHIPPQK</sequence>
<feature type="compositionally biased region" description="Basic and acidic residues" evidence="1">
    <location>
        <begin position="148"/>
        <end position="158"/>
    </location>
</feature>
<feature type="region of interest" description="Disordered" evidence="1">
    <location>
        <begin position="138"/>
        <end position="158"/>
    </location>
</feature>
<keyword evidence="2" id="KW-1133">Transmembrane helix</keyword>
<evidence type="ECO:0000313" key="3">
    <source>
        <dbReference type="EMBL" id="KAG5190282.1"/>
    </source>
</evidence>
<keyword evidence="4" id="KW-1185">Reference proteome</keyword>
<keyword evidence="2" id="KW-0812">Transmembrane</keyword>
<comment type="caution">
    <text evidence="3">The sequence shown here is derived from an EMBL/GenBank/DDBJ whole genome shotgun (WGS) entry which is preliminary data.</text>
</comment>